<keyword evidence="1" id="KW-0732">Signal</keyword>
<dbReference type="InterPro" id="IPR036249">
    <property type="entry name" value="Thioredoxin-like_sf"/>
</dbReference>
<dbReference type="Pfam" id="PF00085">
    <property type="entry name" value="Thioredoxin"/>
    <property type="match status" value="1"/>
</dbReference>
<dbReference type="GO" id="GO:0015035">
    <property type="term" value="F:protein-disulfide reductase activity"/>
    <property type="evidence" value="ECO:0007669"/>
    <property type="project" value="TreeGrafter"/>
</dbReference>
<accession>A0AAE0H2Y0</accession>
<feature type="domain" description="Thioredoxin" evidence="2">
    <location>
        <begin position="16"/>
        <end position="141"/>
    </location>
</feature>
<dbReference type="GO" id="GO:0034976">
    <property type="term" value="P:response to endoplasmic reticulum stress"/>
    <property type="evidence" value="ECO:0007669"/>
    <property type="project" value="TreeGrafter"/>
</dbReference>
<sequence>MKQSILVTITFGVICFLACESAELAHVTELGIQNFDRLVVESDHVWVVEFYSPRCGTCQEMAPIWERVSKGLQKEFLFGSVNIDLEEGMKLAEKLDIFNEGIPNIQVYGKDDPKTVFSGYEVPSPKKLTTDILAAVKGLSKGRDGKYIT</sequence>
<dbReference type="Proteomes" id="UP001190700">
    <property type="component" value="Unassembled WGS sequence"/>
</dbReference>
<proteinExistence type="predicted"/>
<reference evidence="3 4" key="1">
    <citation type="journal article" date="2015" name="Genome Biol. Evol.">
        <title>Comparative Genomics of a Bacterivorous Green Alga Reveals Evolutionary Causalities and Consequences of Phago-Mixotrophic Mode of Nutrition.</title>
        <authorList>
            <person name="Burns J.A."/>
            <person name="Paasch A."/>
            <person name="Narechania A."/>
            <person name="Kim E."/>
        </authorList>
    </citation>
    <scope>NUCLEOTIDE SEQUENCE [LARGE SCALE GENOMIC DNA]</scope>
    <source>
        <strain evidence="3 4">PLY_AMNH</strain>
    </source>
</reference>
<dbReference type="EMBL" id="LGRX02000343">
    <property type="protein sequence ID" value="KAK3288836.1"/>
    <property type="molecule type" value="Genomic_DNA"/>
</dbReference>
<dbReference type="GO" id="GO:0005788">
    <property type="term" value="C:endoplasmic reticulum lumen"/>
    <property type="evidence" value="ECO:0007669"/>
    <property type="project" value="TreeGrafter"/>
</dbReference>
<evidence type="ECO:0000256" key="1">
    <source>
        <dbReference type="SAM" id="SignalP"/>
    </source>
</evidence>
<name>A0AAE0H2Y0_9CHLO</name>
<comment type="caution">
    <text evidence="3">The sequence shown here is derived from an EMBL/GenBank/DDBJ whole genome shotgun (WGS) entry which is preliminary data.</text>
</comment>
<evidence type="ECO:0000259" key="2">
    <source>
        <dbReference type="PROSITE" id="PS51352"/>
    </source>
</evidence>
<dbReference type="AlphaFoldDB" id="A0AAE0H2Y0"/>
<evidence type="ECO:0000313" key="4">
    <source>
        <dbReference type="Proteomes" id="UP001190700"/>
    </source>
</evidence>
<dbReference type="Gene3D" id="3.40.30.10">
    <property type="entry name" value="Glutaredoxin"/>
    <property type="match status" value="1"/>
</dbReference>
<dbReference type="PROSITE" id="PS51352">
    <property type="entry name" value="THIOREDOXIN_2"/>
    <property type="match status" value="1"/>
</dbReference>
<keyword evidence="4" id="KW-1185">Reference proteome</keyword>
<organism evidence="3 4">
    <name type="scientific">Cymbomonas tetramitiformis</name>
    <dbReference type="NCBI Taxonomy" id="36881"/>
    <lineage>
        <taxon>Eukaryota</taxon>
        <taxon>Viridiplantae</taxon>
        <taxon>Chlorophyta</taxon>
        <taxon>Pyramimonadophyceae</taxon>
        <taxon>Pyramimonadales</taxon>
        <taxon>Pyramimonadaceae</taxon>
        <taxon>Cymbomonas</taxon>
    </lineage>
</organism>
<feature type="chain" id="PRO_5041969350" description="Thioredoxin domain-containing protein" evidence="1">
    <location>
        <begin position="22"/>
        <end position="149"/>
    </location>
</feature>
<feature type="signal peptide" evidence="1">
    <location>
        <begin position="1"/>
        <end position="21"/>
    </location>
</feature>
<dbReference type="PANTHER" id="PTHR45815:SF3">
    <property type="entry name" value="PROTEIN DISULFIDE-ISOMERASE A6"/>
    <property type="match status" value="1"/>
</dbReference>
<dbReference type="InterPro" id="IPR013766">
    <property type="entry name" value="Thioredoxin_domain"/>
</dbReference>
<evidence type="ECO:0000313" key="3">
    <source>
        <dbReference type="EMBL" id="KAK3288836.1"/>
    </source>
</evidence>
<gene>
    <name evidence="3" type="ORF">CYMTET_3700</name>
</gene>
<dbReference type="SUPFAM" id="SSF52833">
    <property type="entry name" value="Thioredoxin-like"/>
    <property type="match status" value="1"/>
</dbReference>
<protein>
    <recommendedName>
        <fullName evidence="2">Thioredoxin domain-containing protein</fullName>
    </recommendedName>
</protein>
<dbReference type="PANTHER" id="PTHR45815">
    <property type="entry name" value="PROTEIN DISULFIDE-ISOMERASE A6"/>
    <property type="match status" value="1"/>
</dbReference>